<dbReference type="PANTHER" id="PTHR32278:SF15">
    <property type="entry name" value="F-BOX PROTEIN PP2-B13-RELATED"/>
    <property type="match status" value="1"/>
</dbReference>
<gene>
    <name evidence="2" type="primary">LOC110799985</name>
</gene>
<dbReference type="Pfam" id="PF14299">
    <property type="entry name" value="PP2"/>
    <property type="match status" value="1"/>
</dbReference>
<proteinExistence type="predicted"/>
<dbReference type="CDD" id="cd22162">
    <property type="entry name" value="F-box_AtSKIP3-like"/>
    <property type="match status" value="1"/>
</dbReference>
<evidence type="ECO:0000313" key="1">
    <source>
        <dbReference type="Proteomes" id="UP000813463"/>
    </source>
</evidence>
<reference evidence="1" key="1">
    <citation type="journal article" date="2021" name="Nat. Commun.">
        <title>Genomic analyses provide insights into spinach domestication and the genetic basis of agronomic traits.</title>
        <authorList>
            <person name="Cai X."/>
            <person name="Sun X."/>
            <person name="Xu C."/>
            <person name="Sun H."/>
            <person name="Wang X."/>
            <person name="Ge C."/>
            <person name="Zhang Z."/>
            <person name="Wang Q."/>
            <person name="Fei Z."/>
            <person name="Jiao C."/>
            <person name="Wang Q."/>
        </authorList>
    </citation>
    <scope>NUCLEOTIDE SEQUENCE [LARGE SCALE GENOMIC DNA]</scope>
    <source>
        <strain evidence="1">cv. Varoflay</strain>
    </source>
</reference>
<dbReference type="RefSeq" id="XP_021860962.2">
    <property type="nucleotide sequence ID" value="XM_022005270.2"/>
</dbReference>
<dbReference type="Proteomes" id="UP000813463">
    <property type="component" value="Chromosome 4"/>
</dbReference>
<organism evidence="1 2">
    <name type="scientific">Spinacia oleracea</name>
    <name type="common">Spinach</name>
    <dbReference type="NCBI Taxonomy" id="3562"/>
    <lineage>
        <taxon>Eukaryota</taxon>
        <taxon>Viridiplantae</taxon>
        <taxon>Streptophyta</taxon>
        <taxon>Embryophyta</taxon>
        <taxon>Tracheophyta</taxon>
        <taxon>Spermatophyta</taxon>
        <taxon>Magnoliopsida</taxon>
        <taxon>eudicotyledons</taxon>
        <taxon>Gunneridae</taxon>
        <taxon>Pentapetalae</taxon>
        <taxon>Caryophyllales</taxon>
        <taxon>Chenopodiaceae</taxon>
        <taxon>Chenopodioideae</taxon>
        <taxon>Anserineae</taxon>
        <taxon>Spinacia</taxon>
    </lineage>
</organism>
<dbReference type="SUPFAM" id="SSF81383">
    <property type="entry name" value="F-box domain"/>
    <property type="match status" value="1"/>
</dbReference>
<evidence type="ECO:0000313" key="2">
    <source>
        <dbReference type="RefSeq" id="XP_021860962.2"/>
    </source>
</evidence>
<dbReference type="InterPro" id="IPR025886">
    <property type="entry name" value="PP2-like"/>
</dbReference>
<dbReference type="InterPro" id="IPR036047">
    <property type="entry name" value="F-box-like_dom_sf"/>
</dbReference>
<reference evidence="2" key="2">
    <citation type="submission" date="2025-08" db="UniProtKB">
        <authorList>
            <consortium name="RefSeq"/>
        </authorList>
    </citation>
    <scope>IDENTIFICATION</scope>
    <source>
        <tissue evidence="2">Leaf</tissue>
    </source>
</reference>
<keyword evidence="1" id="KW-1185">Reference proteome</keyword>
<dbReference type="AlphaFoldDB" id="A0A9R0J4A8"/>
<dbReference type="KEGG" id="soe:110799985"/>
<sequence>MNELPEDCVCTILSLSSPLDVCRSAASCSELRSVAQLDCVWESFLPSGYHEIISRADPALLLKCGSKKELFFLLCNSILIDGGNKIFNLDKITGLKSYVISARDLSIEWADDPIYWSWKKTPQSRFRESAELRTTSWLEINGYMKTKMLSQNTTYGAYLIFKVSERRAYGLDIMPMEVSLEVGSDLVCHNTVYLHQDDQKKQQIQWLLYYNRTEMLTSRVNQGFGESIPMLSGARGDGWMEVELGHFFNGESNCSDDNKVVKMSLMEVKGHHLKGGLIIEGVEIRPIH</sequence>
<dbReference type="PANTHER" id="PTHR32278">
    <property type="entry name" value="F-BOX DOMAIN-CONTAINING PROTEIN"/>
    <property type="match status" value="1"/>
</dbReference>
<dbReference type="GeneID" id="110799985"/>
<accession>A0A9R0J4A8</accession>
<name>A0A9R0J4A8_SPIOL</name>
<protein>
    <submittedName>
        <fullName evidence="2">F-box protein PP2-B15</fullName>
    </submittedName>
</protein>